<dbReference type="Proteomes" id="UP000179840">
    <property type="component" value="Unassembled WGS sequence"/>
</dbReference>
<evidence type="ECO:0000313" key="2">
    <source>
        <dbReference type="Proteomes" id="UP000179840"/>
    </source>
</evidence>
<dbReference type="AlphaFoldDB" id="A0A1S1U1C3"/>
<gene>
    <name evidence="1" type="ORF">AKG95_25145</name>
</gene>
<reference evidence="1 2" key="1">
    <citation type="submission" date="2015-06" db="EMBL/GenBank/DDBJ databases">
        <title>Draft genome sequencing of a biphenyl-degrading bacterium, Janthinobacterium lividum MEG1.</title>
        <authorList>
            <person name="Shimodaira J."/>
            <person name="Hatta T."/>
        </authorList>
    </citation>
    <scope>NUCLEOTIDE SEQUENCE [LARGE SCALE GENOMIC DNA]</scope>
    <source>
        <strain evidence="1 2">MEG1</strain>
    </source>
</reference>
<sequence length="64" mass="6630">MLADSIKSEVLAVMLPAITTAEAVTMVVPVIAPVTFTLDARLIGPVELIPLVTLASASMLTEPP</sequence>
<evidence type="ECO:0000313" key="1">
    <source>
        <dbReference type="EMBL" id="OHV93898.1"/>
    </source>
</evidence>
<organism evidence="1 2">
    <name type="scientific">Janthinobacterium lividum</name>
    <dbReference type="NCBI Taxonomy" id="29581"/>
    <lineage>
        <taxon>Bacteria</taxon>
        <taxon>Pseudomonadati</taxon>
        <taxon>Pseudomonadota</taxon>
        <taxon>Betaproteobacteria</taxon>
        <taxon>Burkholderiales</taxon>
        <taxon>Oxalobacteraceae</taxon>
        <taxon>Janthinobacterium</taxon>
    </lineage>
</organism>
<proteinExistence type="predicted"/>
<accession>A0A1S1U1C3</accession>
<comment type="caution">
    <text evidence="1">The sequence shown here is derived from an EMBL/GenBank/DDBJ whole genome shotgun (WGS) entry which is preliminary data.</text>
</comment>
<protein>
    <submittedName>
        <fullName evidence="1">Uncharacterized protein</fullName>
    </submittedName>
</protein>
<name>A0A1S1U1C3_9BURK</name>
<dbReference type="EMBL" id="LFKP01000014">
    <property type="protein sequence ID" value="OHV93898.1"/>
    <property type="molecule type" value="Genomic_DNA"/>
</dbReference>